<organism evidence="3 4">
    <name type="scientific">Haloterrigena alkaliphila</name>
    <dbReference type="NCBI Taxonomy" id="2816475"/>
    <lineage>
        <taxon>Archaea</taxon>
        <taxon>Methanobacteriati</taxon>
        <taxon>Methanobacteriota</taxon>
        <taxon>Stenosarchaea group</taxon>
        <taxon>Halobacteria</taxon>
        <taxon>Halobacteriales</taxon>
        <taxon>Natrialbaceae</taxon>
        <taxon>Haloterrigena</taxon>
    </lineage>
</organism>
<feature type="transmembrane region" description="Helical" evidence="1">
    <location>
        <begin position="101"/>
        <end position="120"/>
    </location>
</feature>
<dbReference type="EMBL" id="CP071462">
    <property type="protein sequence ID" value="QSW98249.1"/>
    <property type="molecule type" value="Genomic_DNA"/>
</dbReference>
<keyword evidence="1" id="KW-0472">Membrane</keyword>
<sequence>MSGVATAGPAEPTGRRWPTLVALAVLTGALAVLAGPTGAVAGLATALTWYVLGTPYALAAGHVVLAAAFPDGIDAATFLLVELAFVAVLLAAVVRSETAVGDALAVLATATTFVGIGWLVAGAQPLWIAAGTLLIAVALAAYALHRYELVRLGLVPEIDSDADSPTHEQ</sequence>
<feature type="domain" description="DUF8163" evidence="2">
    <location>
        <begin position="13"/>
        <end position="161"/>
    </location>
</feature>
<keyword evidence="1" id="KW-0812">Transmembrane</keyword>
<evidence type="ECO:0000256" key="1">
    <source>
        <dbReference type="SAM" id="Phobius"/>
    </source>
</evidence>
<feature type="transmembrane region" description="Helical" evidence="1">
    <location>
        <begin position="20"/>
        <end position="40"/>
    </location>
</feature>
<accession>A0A8A2V8F1</accession>
<dbReference type="AlphaFoldDB" id="A0A8A2V8F1"/>
<evidence type="ECO:0000313" key="3">
    <source>
        <dbReference type="EMBL" id="QSW98249.1"/>
    </source>
</evidence>
<feature type="transmembrane region" description="Helical" evidence="1">
    <location>
        <begin position="47"/>
        <end position="69"/>
    </location>
</feature>
<keyword evidence="4" id="KW-1185">Reference proteome</keyword>
<dbReference type="Pfam" id="PF26496">
    <property type="entry name" value="DUF8163"/>
    <property type="match status" value="1"/>
</dbReference>
<protein>
    <recommendedName>
        <fullName evidence="2">DUF8163 domain-containing protein</fullName>
    </recommendedName>
</protein>
<dbReference type="GeneID" id="63188171"/>
<evidence type="ECO:0000313" key="4">
    <source>
        <dbReference type="Proteomes" id="UP000663203"/>
    </source>
</evidence>
<proteinExistence type="predicted"/>
<name>A0A8A2V8F1_9EURY</name>
<dbReference type="KEGG" id="hakz:J0X25_12660"/>
<keyword evidence="1" id="KW-1133">Transmembrane helix</keyword>
<feature type="transmembrane region" description="Helical" evidence="1">
    <location>
        <begin position="126"/>
        <end position="144"/>
    </location>
</feature>
<dbReference type="RefSeq" id="WP_207287859.1">
    <property type="nucleotide sequence ID" value="NZ_CP071462.1"/>
</dbReference>
<gene>
    <name evidence="3" type="ORF">J0X25_12660</name>
</gene>
<dbReference type="InterPro" id="IPR058477">
    <property type="entry name" value="DUF8163"/>
</dbReference>
<dbReference type="Proteomes" id="UP000663203">
    <property type="component" value="Chromosome"/>
</dbReference>
<feature type="transmembrane region" description="Helical" evidence="1">
    <location>
        <begin position="75"/>
        <end position="94"/>
    </location>
</feature>
<reference evidence="3 4" key="1">
    <citation type="submission" date="2021-03" db="EMBL/GenBank/DDBJ databases">
        <title>Haloterrigena longa sp. nov. and Haloterrigena limicola sp. nov., extremely halophilic archaea isolated from a salt lake.</title>
        <authorList>
            <person name="Henglin C."/>
        </authorList>
    </citation>
    <scope>NUCLEOTIDE SEQUENCE [LARGE SCALE GENOMIC DNA]</scope>
    <source>
        <strain evidence="3 4">KZCA68</strain>
    </source>
</reference>
<evidence type="ECO:0000259" key="2">
    <source>
        <dbReference type="Pfam" id="PF26496"/>
    </source>
</evidence>